<evidence type="ECO:0000259" key="2">
    <source>
        <dbReference type="SMART" id="SM00563"/>
    </source>
</evidence>
<proteinExistence type="predicted"/>
<sequence length="277" mass="29573">MEPTDAGGDPTPIDRPTDLVPARPAGARADLRDHLPGLEPDRRVTDWGRSERLEALVDRTVGDALYHLWLRVAVDGVEHVPADGGALLVCHRAGAAALDALLVAKAVAQEHPRPRAVVPLVGAGALAQPGLAMLLPKLGAVADHPANVRRLLGDEGQLALAFPEDGGPRLLRDRYRVRRLRDEVLMAARVTRVPVVPVAIVGTEEVTPVLGRLPLPRGRRLPVTLPALLPARVTVRFLPPVDPGRPASVRELADETGAALQAALVELVADRRSVWLG</sequence>
<dbReference type="InterPro" id="IPR002123">
    <property type="entry name" value="Plipid/glycerol_acylTrfase"/>
</dbReference>
<protein>
    <recommendedName>
        <fullName evidence="2">Phospholipid/glycerol acyltransferase domain-containing protein</fullName>
    </recommendedName>
</protein>
<dbReference type="Pfam" id="PF01553">
    <property type="entry name" value="Acyltransferase"/>
    <property type="match status" value="1"/>
</dbReference>
<accession>A0ABY5PC11</accession>
<feature type="region of interest" description="Disordered" evidence="1">
    <location>
        <begin position="1"/>
        <end position="23"/>
    </location>
</feature>
<evidence type="ECO:0000313" key="3">
    <source>
        <dbReference type="EMBL" id="UUY02156.1"/>
    </source>
</evidence>
<dbReference type="EMBL" id="CP088295">
    <property type="protein sequence ID" value="UUY02156.1"/>
    <property type="molecule type" value="Genomic_DNA"/>
</dbReference>
<evidence type="ECO:0000313" key="4">
    <source>
        <dbReference type="Proteomes" id="UP001058860"/>
    </source>
</evidence>
<dbReference type="Proteomes" id="UP001058860">
    <property type="component" value="Chromosome"/>
</dbReference>
<keyword evidence="4" id="KW-1185">Reference proteome</keyword>
<dbReference type="SMART" id="SM00563">
    <property type="entry name" value="PlsC"/>
    <property type="match status" value="1"/>
</dbReference>
<organism evidence="3 4">
    <name type="scientific">Svornostia abyssi</name>
    <dbReference type="NCBI Taxonomy" id="2898438"/>
    <lineage>
        <taxon>Bacteria</taxon>
        <taxon>Bacillati</taxon>
        <taxon>Actinomycetota</taxon>
        <taxon>Thermoleophilia</taxon>
        <taxon>Solirubrobacterales</taxon>
        <taxon>Baekduiaceae</taxon>
        <taxon>Svornostia</taxon>
    </lineage>
</organism>
<gene>
    <name evidence="3" type="ORF">LRS13_15710</name>
</gene>
<dbReference type="RefSeq" id="WP_353862689.1">
    <property type="nucleotide sequence ID" value="NZ_CP088295.1"/>
</dbReference>
<evidence type="ECO:0000256" key="1">
    <source>
        <dbReference type="SAM" id="MobiDB-lite"/>
    </source>
</evidence>
<feature type="domain" description="Phospholipid/glycerol acyltransferase" evidence="2">
    <location>
        <begin position="85"/>
        <end position="203"/>
    </location>
</feature>
<name>A0ABY5PC11_9ACTN</name>
<reference evidence="4" key="1">
    <citation type="submission" date="2021-11" db="EMBL/GenBank/DDBJ databases">
        <title>Cultivation dependent microbiological survey of springs from the worlds oldest radium mine currently devoted to the extraction of radon-saturated water.</title>
        <authorList>
            <person name="Kapinusova G."/>
            <person name="Smrhova T."/>
            <person name="Strejcek M."/>
            <person name="Suman J."/>
            <person name="Jani K."/>
            <person name="Pajer P."/>
            <person name="Uhlik O."/>
        </authorList>
    </citation>
    <scope>NUCLEOTIDE SEQUENCE [LARGE SCALE GENOMIC DNA]</scope>
    <source>
        <strain evidence="4">J379</strain>
    </source>
</reference>
<dbReference type="SUPFAM" id="SSF69593">
    <property type="entry name" value="Glycerol-3-phosphate (1)-acyltransferase"/>
    <property type="match status" value="1"/>
</dbReference>